<dbReference type="PANTHER" id="PTHR10204:SF34">
    <property type="entry name" value="NAD(P)H DEHYDROGENASE [QUINONE] 1 ISOFORM 1"/>
    <property type="match status" value="1"/>
</dbReference>
<dbReference type="SUPFAM" id="SSF52218">
    <property type="entry name" value="Flavoproteins"/>
    <property type="match status" value="1"/>
</dbReference>
<organism evidence="4 5">
    <name type="scientific">Flavobacterium psychroterrae</name>
    <dbReference type="NCBI Taxonomy" id="2133767"/>
    <lineage>
        <taxon>Bacteria</taxon>
        <taxon>Pseudomonadati</taxon>
        <taxon>Bacteroidota</taxon>
        <taxon>Flavobacteriia</taxon>
        <taxon>Flavobacteriales</taxon>
        <taxon>Flavobacteriaceae</taxon>
        <taxon>Flavobacterium</taxon>
    </lineage>
</organism>
<dbReference type="RefSeq" id="WP_213298342.1">
    <property type="nucleotide sequence ID" value="NZ_JAGYVZ010000007.1"/>
</dbReference>
<comment type="caution">
    <text evidence="4">The sequence shown here is derived from an EMBL/GenBank/DDBJ whole genome shotgun (WGS) entry which is preliminary data.</text>
</comment>
<dbReference type="EMBL" id="JAGYVZ010000007">
    <property type="protein sequence ID" value="MBS7231230.1"/>
    <property type="molecule type" value="Genomic_DNA"/>
</dbReference>
<keyword evidence="5" id="KW-1185">Reference proteome</keyword>
<dbReference type="InterPro" id="IPR029039">
    <property type="entry name" value="Flavoprotein-like_sf"/>
</dbReference>
<protein>
    <submittedName>
        <fullName evidence="4">NAD(P)H-dependent oxidoreductase</fullName>
    </submittedName>
</protein>
<feature type="domain" description="Flavodoxin-like fold" evidence="3">
    <location>
        <begin position="2"/>
        <end position="179"/>
    </location>
</feature>
<evidence type="ECO:0000313" key="5">
    <source>
        <dbReference type="Proteomes" id="UP000722625"/>
    </source>
</evidence>
<comment type="similarity">
    <text evidence="1">Belongs to the NAD(P)H dehydrogenase (quinone) family.</text>
</comment>
<sequence length="192" mass="22173">MKNILIINGHPNPSSFNFAIAESYLKGAIASGAEVDTITVASLNFNPNLQFGYQKRTELEPDLLESWEKIKKANHLVWIHPVWWGGLPAITKGFIDRLFLPGMAFQYRENSVWWDKLLKGKTAHIITTLDQPSWYYRFFYGRPSVNQLKKSTLEFSGVKPVKVTYIGIIKGSEDTQRKKWLEKVYDFGMRNK</sequence>
<dbReference type="Gene3D" id="3.40.50.360">
    <property type="match status" value="1"/>
</dbReference>
<keyword evidence="2" id="KW-0560">Oxidoreductase</keyword>
<gene>
    <name evidence="4" type="ORF">KHA90_09350</name>
</gene>
<evidence type="ECO:0000256" key="1">
    <source>
        <dbReference type="ARBA" id="ARBA00006252"/>
    </source>
</evidence>
<dbReference type="PANTHER" id="PTHR10204">
    <property type="entry name" value="NAD P H OXIDOREDUCTASE-RELATED"/>
    <property type="match status" value="1"/>
</dbReference>
<name>A0ABS5PBN5_9FLAO</name>
<dbReference type="InterPro" id="IPR003680">
    <property type="entry name" value="Flavodoxin_fold"/>
</dbReference>
<accession>A0ABS5PBN5</accession>
<evidence type="ECO:0000259" key="3">
    <source>
        <dbReference type="Pfam" id="PF02525"/>
    </source>
</evidence>
<reference evidence="4 5" key="1">
    <citation type="journal article" date="2018" name="Int. J. Syst. Evol. Microbiol.">
        <title>Flavobacterium chryseum sp. nov. and Flavobacterium psychroterrae sp. nov., novel environmental bacteria isolated from Antarctica.</title>
        <authorList>
            <person name="Kralova S."/>
            <person name="Svec P."/>
            <person name="Busse H.J."/>
            <person name="Stankova E."/>
            <person name="Vaczi P."/>
            <person name="Sedlacek I."/>
        </authorList>
    </citation>
    <scope>NUCLEOTIDE SEQUENCE [LARGE SCALE GENOMIC DNA]</scope>
    <source>
        <strain evidence="4 5">CCM 8827</strain>
    </source>
</reference>
<proteinExistence type="inferred from homology"/>
<evidence type="ECO:0000313" key="4">
    <source>
        <dbReference type="EMBL" id="MBS7231230.1"/>
    </source>
</evidence>
<dbReference type="Pfam" id="PF02525">
    <property type="entry name" value="Flavodoxin_2"/>
    <property type="match status" value="1"/>
</dbReference>
<dbReference type="Proteomes" id="UP000722625">
    <property type="component" value="Unassembled WGS sequence"/>
</dbReference>
<evidence type="ECO:0000256" key="2">
    <source>
        <dbReference type="ARBA" id="ARBA00023002"/>
    </source>
</evidence>
<dbReference type="InterPro" id="IPR051545">
    <property type="entry name" value="NAD(P)H_dehydrogenase_qn"/>
</dbReference>